<feature type="compositionally biased region" description="Basic and acidic residues" evidence="1">
    <location>
        <begin position="367"/>
        <end position="378"/>
    </location>
</feature>
<feature type="compositionally biased region" description="Basic and acidic residues" evidence="1">
    <location>
        <begin position="527"/>
        <end position="543"/>
    </location>
</feature>
<feature type="region of interest" description="Disordered" evidence="1">
    <location>
        <begin position="1"/>
        <end position="21"/>
    </location>
</feature>
<evidence type="ECO:0000313" key="3">
    <source>
        <dbReference type="Proteomes" id="UP000326924"/>
    </source>
</evidence>
<gene>
    <name evidence="2" type="ORF">FN846DRAFT_895250</name>
</gene>
<dbReference type="OrthoDB" id="5411773at2759"/>
<comment type="caution">
    <text evidence="2">The sequence shown here is derived from an EMBL/GenBank/DDBJ whole genome shotgun (WGS) entry which is preliminary data.</text>
</comment>
<feature type="compositionally biased region" description="Polar residues" evidence="1">
    <location>
        <begin position="700"/>
        <end position="713"/>
    </location>
</feature>
<dbReference type="PANTHER" id="PTHR48125:SF10">
    <property type="entry name" value="OS12G0136300 PROTEIN"/>
    <property type="match status" value="1"/>
</dbReference>
<dbReference type="InParanoid" id="A0A5J5EEZ8"/>
<feature type="compositionally biased region" description="Low complexity" evidence="1">
    <location>
        <begin position="108"/>
        <end position="127"/>
    </location>
</feature>
<feature type="region of interest" description="Disordered" evidence="1">
    <location>
        <begin position="360"/>
        <end position="752"/>
    </location>
</feature>
<dbReference type="PANTHER" id="PTHR48125">
    <property type="entry name" value="LP07818P1"/>
    <property type="match status" value="1"/>
</dbReference>
<dbReference type="AlphaFoldDB" id="A0A5J5EEZ8"/>
<accession>A0A5J5EEZ8</accession>
<protein>
    <submittedName>
        <fullName evidence="2">Uncharacterized protein</fullName>
    </submittedName>
</protein>
<feature type="compositionally biased region" description="Basic and acidic residues" evidence="1">
    <location>
        <begin position="195"/>
        <end position="212"/>
    </location>
</feature>
<keyword evidence="3" id="KW-1185">Reference proteome</keyword>
<feature type="compositionally biased region" description="Acidic residues" evidence="1">
    <location>
        <begin position="618"/>
        <end position="631"/>
    </location>
</feature>
<evidence type="ECO:0000313" key="2">
    <source>
        <dbReference type="EMBL" id="KAA8894245.1"/>
    </source>
</evidence>
<feature type="region of interest" description="Disordered" evidence="1">
    <location>
        <begin position="98"/>
        <end position="129"/>
    </location>
</feature>
<feature type="compositionally biased region" description="Basic and acidic residues" evidence="1">
    <location>
        <begin position="472"/>
        <end position="486"/>
    </location>
</feature>
<feature type="compositionally biased region" description="Acidic residues" evidence="1">
    <location>
        <begin position="517"/>
        <end position="526"/>
    </location>
</feature>
<feature type="region of interest" description="Disordered" evidence="1">
    <location>
        <begin position="186"/>
        <end position="270"/>
    </location>
</feature>
<feature type="compositionally biased region" description="Basic and acidic residues" evidence="1">
    <location>
        <begin position="557"/>
        <end position="604"/>
    </location>
</feature>
<name>A0A5J5EEZ8_9PEZI</name>
<evidence type="ECO:0000256" key="1">
    <source>
        <dbReference type="SAM" id="MobiDB-lite"/>
    </source>
</evidence>
<proteinExistence type="predicted"/>
<organism evidence="2 3">
    <name type="scientific">Sphaerosporella brunnea</name>
    <dbReference type="NCBI Taxonomy" id="1250544"/>
    <lineage>
        <taxon>Eukaryota</taxon>
        <taxon>Fungi</taxon>
        <taxon>Dikarya</taxon>
        <taxon>Ascomycota</taxon>
        <taxon>Pezizomycotina</taxon>
        <taxon>Pezizomycetes</taxon>
        <taxon>Pezizales</taxon>
        <taxon>Pyronemataceae</taxon>
        <taxon>Sphaerosporella</taxon>
    </lineage>
</organism>
<dbReference type="EMBL" id="VXIS01000354">
    <property type="protein sequence ID" value="KAA8894245.1"/>
    <property type="molecule type" value="Genomic_DNA"/>
</dbReference>
<reference evidence="2 3" key="1">
    <citation type="submission" date="2019-09" db="EMBL/GenBank/DDBJ databases">
        <title>Draft genome of the ectomycorrhizal ascomycete Sphaerosporella brunnea.</title>
        <authorList>
            <consortium name="DOE Joint Genome Institute"/>
            <person name="Benucci G.M."/>
            <person name="Marozzi G."/>
            <person name="Antonielli L."/>
            <person name="Sanchez S."/>
            <person name="Marco P."/>
            <person name="Wang X."/>
            <person name="Falini L.B."/>
            <person name="Barry K."/>
            <person name="Haridas S."/>
            <person name="Lipzen A."/>
            <person name="Labutti K."/>
            <person name="Grigoriev I.V."/>
            <person name="Murat C."/>
            <person name="Martin F."/>
            <person name="Albertini E."/>
            <person name="Donnini D."/>
            <person name="Bonito G."/>
        </authorList>
    </citation>
    <scope>NUCLEOTIDE SEQUENCE [LARGE SCALE GENOMIC DNA]</scope>
    <source>
        <strain evidence="2 3">Sb_GMNB300</strain>
    </source>
</reference>
<dbReference type="Proteomes" id="UP000326924">
    <property type="component" value="Unassembled WGS sequence"/>
</dbReference>
<feature type="compositionally biased region" description="Basic and acidic residues" evidence="1">
    <location>
        <begin position="417"/>
        <end position="456"/>
    </location>
</feature>
<sequence>MSDMEISHALPAASSSADPDADATVREFIDCMQPQPFAPASSLLLGLTSHTEYLPSDINRYLWRLRDLRTRHDESRAQLGDHLKSFAGVNRRASAKLSAFSDDDTRSASHGGSSGSSSSSNNNDANGLHSVVDSVSDKEMELRLLISQCLNDACHSVKESAVEAKRLEEHVERHHSRIVAIQGKLNTITIPSRDPTPEETRPPKPKLEDQPVRRITLRFGNVDSASPQPPSSLSRSRGRPTVGRTPARRAPKTSISALAAAGDDDEGGWEDMLDTAGMKPLKKKKGFAIKRGPKHPPADPLLSGGARARYEDGTLIPNDKLPWNQLTNEELARLRKRMKKNSAWTPSVTMIVRELEALGRGPNNRGRFREQWEGKEEVFIGPEEGGIGDPQKILPDDSAGARENKGMRLNRAKKRKREEEKKERAREAERSGLDPVENERKHQEEEQERQRKENQAKRRKKKEEEEETAQATKEHADTEAADRVAQEEEADREDTLAEAAALDQTKQEVTAVRNEEFETEVEVEVEAEAKTEPELEPELKPEPEVEDGAGAETQAEAEAKEAAKEKAEQEHQEQASREKVAKEKAAKEKAAKEKAAIEDSKIITEAEPTAAAKPNPAESDDELSDVPDIEEPSAILNSNIGEAPSKPPNRASKRTSVRPPSRPPRGISATPRPKRNAAISHAPTAASPPPTAVTTRKRSQSVTPARSATSTKASAGKKPANSKRPTAGARRRKRGGGGGETVDTNEEADEDLNKYCLCDEISRGTMVACENEDVSFSQDVAPDQPS</sequence>